<dbReference type="PROSITE" id="PS00194">
    <property type="entry name" value="THIOREDOXIN_1"/>
    <property type="match status" value="1"/>
</dbReference>
<proteinExistence type="predicted"/>
<dbReference type="InterPro" id="IPR013766">
    <property type="entry name" value="Thioredoxin_domain"/>
</dbReference>
<keyword evidence="2" id="KW-0201">Cytochrome c-type biogenesis</keyword>
<keyword evidence="8" id="KW-1185">Reference proteome</keyword>
<dbReference type="Gene3D" id="3.40.30.10">
    <property type="entry name" value="Glutaredoxin"/>
    <property type="match status" value="1"/>
</dbReference>
<dbReference type="InterPro" id="IPR036249">
    <property type="entry name" value="Thioredoxin-like_sf"/>
</dbReference>
<comment type="subcellular location">
    <subcellularLocation>
        <location evidence="1">Cell envelope</location>
    </subcellularLocation>
</comment>
<feature type="compositionally biased region" description="Basic and acidic residues" evidence="4">
    <location>
        <begin position="455"/>
        <end position="470"/>
    </location>
</feature>
<evidence type="ECO:0000259" key="6">
    <source>
        <dbReference type="PROSITE" id="PS51352"/>
    </source>
</evidence>
<feature type="domain" description="Thioredoxin" evidence="6">
    <location>
        <begin position="287"/>
        <end position="446"/>
    </location>
</feature>
<dbReference type="InterPro" id="IPR050553">
    <property type="entry name" value="Thioredoxin_ResA/DsbE_sf"/>
</dbReference>
<dbReference type="RefSeq" id="WP_076348246.1">
    <property type="nucleotide sequence ID" value="NZ_CP019082.1"/>
</dbReference>
<dbReference type="Pfam" id="PF08534">
    <property type="entry name" value="Redoxin"/>
    <property type="match status" value="1"/>
</dbReference>
<name>A0A1U7CTP1_9BACT</name>
<keyword evidence="5" id="KW-0732">Signal</keyword>
<dbReference type="GO" id="GO:0030313">
    <property type="term" value="C:cell envelope"/>
    <property type="evidence" value="ECO:0007669"/>
    <property type="project" value="UniProtKB-SubCell"/>
</dbReference>
<dbReference type="GO" id="GO:0017004">
    <property type="term" value="P:cytochrome complex assembly"/>
    <property type="evidence" value="ECO:0007669"/>
    <property type="project" value="UniProtKB-KW"/>
</dbReference>
<feature type="region of interest" description="Disordered" evidence="4">
    <location>
        <begin position="448"/>
        <end position="470"/>
    </location>
</feature>
<evidence type="ECO:0000256" key="1">
    <source>
        <dbReference type="ARBA" id="ARBA00004196"/>
    </source>
</evidence>
<reference evidence="8" key="1">
    <citation type="submission" date="2016-12" db="EMBL/GenBank/DDBJ databases">
        <title>Comparative genomics of four Isosphaeraceae planctomycetes: a common pool of plasmids and glycoside hydrolase genes.</title>
        <authorList>
            <person name="Ivanova A."/>
        </authorList>
    </citation>
    <scope>NUCLEOTIDE SEQUENCE [LARGE SCALE GENOMIC DNA]</scope>
    <source>
        <strain evidence="8">PX4</strain>
    </source>
</reference>
<dbReference type="SUPFAM" id="SSF52833">
    <property type="entry name" value="Thioredoxin-like"/>
    <property type="match status" value="1"/>
</dbReference>
<accession>A0A1U7CTP1</accession>
<feature type="signal peptide" evidence="5">
    <location>
        <begin position="1"/>
        <end position="29"/>
    </location>
</feature>
<organism evidence="7 8">
    <name type="scientific">Paludisphaera borealis</name>
    <dbReference type="NCBI Taxonomy" id="1387353"/>
    <lineage>
        <taxon>Bacteria</taxon>
        <taxon>Pseudomonadati</taxon>
        <taxon>Planctomycetota</taxon>
        <taxon>Planctomycetia</taxon>
        <taxon>Isosphaerales</taxon>
        <taxon>Isosphaeraceae</taxon>
        <taxon>Paludisphaera</taxon>
    </lineage>
</organism>
<evidence type="ECO:0000256" key="5">
    <source>
        <dbReference type="SAM" id="SignalP"/>
    </source>
</evidence>
<dbReference type="EMBL" id="CP019082">
    <property type="protein sequence ID" value="APW62266.1"/>
    <property type="molecule type" value="Genomic_DNA"/>
</dbReference>
<evidence type="ECO:0000256" key="4">
    <source>
        <dbReference type="SAM" id="MobiDB-lite"/>
    </source>
</evidence>
<dbReference type="InterPro" id="IPR017937">
    <property type="entry name" value="Thioredoxin_CS"/>
</dbReference>
<gene>
    <name evidence="7" type="primary">resA_14</name>
    <name evidence="7" type="ORF">BSF38_03804</name>
</gene>
<evidence type="ECO:0000256" key="3">
    <source>
        <dbReference type="ARBA" id="ARBA00023284"/>
    </source>
</evidence>
<keyword evidence="3" id="KW-0676">Redox-active center</keyword>
<evidence type="ECO:0000256" key="2">
    <source>
        <dbReference type="ARBA" id="ARBA00022748"/>
    </source>
</evidence>
<evidence type="ECO:0000313" key="8">
    <source>
        <dbReference type="Proteomes" id="UP000186309"/>
    </source>
</evidence>
<dbReference type="AlphaFoldDB" id="A0A1U7CTP1"/>
<dbReference type="OrthoDB" id="261881at2"/>
<dbReference type="Proteomes" id="UP000186309">
    <property type="component" value="Chromosome"/>
</dbReference>
<dbReference type="STRING" id="1387353.BSF38_03804"/>
<dbReference type="PANTHER" id="PTHR42852:SF17">
    <property type="entry name" value="THIOREDOXIN-LIKE PROTEIN HI_1115"/>
    <property type="match status" value="1"/>
</dbReference>
<dbReference type="GO" id="GO:0016491">
    <property type="term" value="F:oxidoreductase activity"/>
    <property type="evidence" value="ECO:0007669"/>
    <property type="project" value="InterPro"/>
</dbReference>
<feature type="chain" id="PRO_5013228073" evidence="5">
    <location>
        <begin position="30"/>
        <end position="470"/>
    </location>
</feature>
<dbReference type="KEGG" id="pbor:BSF38_03804"/>
<sequence>MASTFRTHARFTRLATAICLTLVSGAVLAQDPKPPTIKAPAKPADPKARALLEEVVKAYQALGSYSDQGEFIVSMTVADKAEKQTVPLKLTFVRPNKLDLDAGPVRMISDGKTLTTAVIPQKKFISADAPEKLSVETFREGPIGAALFGGPSGVPMYILVNLLTSPEPLKVVEQLGGSLQLDPADPKGQTLLIDQTEGPDLRLVVDGGAKLLKAIDLVIDPKQLEQSAQAGRPIKVERLGWSSGVVSTAVAKDRSFAYQPPAGFAKVESFQQPGGEDGEEQKFAVNDAVGKPAPDFTLTVLDGPGKTRTLKKAELAGKVVVIDFWATWCGPCLIELPEIQKLVDELAKDKKNVLVVALSQDRDPKELAEVRKLVEETLKEKKVDFGAGSVGLVALDPSNSVGEAFQVEGLPTLVVLDGKGVVQSAHVGYSPDIRKKLTDEIDTLLAGKPLAQPKKATEAAKKPEAPAEKK</sequence>
<protein>
    <submittedName>
        <fullName evidence="7">Thiol-disulfide oxidoreductase ResA</fullName>
    </submittedName>
</protein>
<dbReference type="PANTHER" id="PTHR42852">
    <property type="entry name" value="THIOL:DISULFIDE INTERCHANGE PROTEIN DSBE"/>
    <property type="match status" value="1"/>
</dbReference>
<dbReference type="PROSITE" id="PS51352">
    <property type="entry name" value="THIOREDOXIN_2"/>
    <property type="match status" value="1"/>
</dbReference>
<dbReference type="CDD" id="cd02966">
    <property type="entry name" value="TlpA_like_family"/>
    <property type="match status" value="1"/>
</dbReference>
<evidence type="ECO:0000313" key="7">
    <source>
        <dbReference type="EMBL" id="APW62266.1"/>
    </source>
</evidence>
<dbReference type="InterPro" id="IPR013740">
    <property type="entry name" value="Redoxin"/>
</dbReference>